<dbReference type="Pfam" id="PF04405">
    <property type="entry name" value="ScdA_N"/>
    <property type="match status" value="1"/>
</dbReference>
<gene>
    <name evidence="6" type="ORF">MPL1_11168</name>
</gene>
<dbReference type="InterPro" id="IPR019903">
    <property type="entry name" value="RIC_family"/>
</dbReference>
<sequence>MDMTLAQWRLAELAIHYPGATAVLFKHQLDFCQAGQTTLAEAAAARQLDIEALISALTKYQTQADDTDWSQYDSDTLIAHILHRYHERHRQQFPELIRLAERVELDNANHAACPSGLALLLMDMQFSLETHMQKEEQVLFPIILSGTNRSALAPLSRMREEDEAHQADLQQLQQITHQFTPPRDASITWQALYNNLQWLHRDLQQHIQLENDILFARVEHGHRSLA</sequence>
<evidence type="ECO:0000256" key="4">
    <source>
        <dbReference type="ARBA" id="ARBA00023004"/>
    </source>
</evidence>
<comment type="subcellular location">
    <subcellularLocation>
        <location evidence="1">Cytoplasm</location>
    </subcellularLocation>
</comment>
<keyword evidence="3" id="KW-0479">Metal-binding</keyword>
<dbReference type="EMBL" id="APHR01000062">
    <property type="protein sequence ID" value="EMR12271.1"/>
    <property type="molecule type" value="Genomic_DNA"/>
</dbReference>
<evidence type="ECO:0000313" key="6">
    <source>
        <dbReference type="EMBL" id="EMR12271.1"/>
    </source>
</evidence>
<dbReference type="PANTHER" id="PTHR36438:SF1">
    <property type="entry name" value="IRON-SULFUR CLUSTER REPAIR PROTEIN YTFE"/>
    <property type="match status" value="1"/>
</dbReference>
<dbReference type="eggNOG" id="COG2846">
    <property type="taxonomic scope" value="Bacteria"/>
</dbReference>
<dbReference type="Proteomes" id="UP000012019">
    <property type="component" value="Unassembled WGS sequence"/>
</dbReference>
<dbReference type="InterPro" id="IPR012312">
    <property type="entry name" value="Hemerythrin-like"/>
</dbReference>
<organism evidence="6 7">
    <name type="scientific">Methylophaga lonarensis MPL</name>
    <dbReference type="NCBI Taxonomy" id="1286106"/>
    <lineage>
        <taxon>Bacteria</taxon>
        <taxon>Pseudomonadati</taxon>
        <taxon>Pseudomonadota</taxon>
        <taxon>Gammaproteobacteria</taxon>
        <taxon>Thiotrichales</taxon>
        <taxon>Piscirickettsiaceae</taxon>
        <taxon>Methylophaga</taxon>
    </lineage>
</organism>
<dbReference type="GO" id="GO:0046872">
    <property type="term" value="F:metal ion binding"/>
    <property type="evidence" value="ECO:0007669"/>
    <property type="project" value="UniProtKB-KW"/>
</dbReference>
<dbReference type="Gene3D" id="1.20.120.520">
    <property type="entry name" value="nmb1532 protein domain like"/>
    <property type="match status" value="1"/>
</dbReference>
<evidence type="ECO:0000256" key="2">
    <source>
        <dbReference type="ARBA" id="ARBA00022490"/>
    </source>
</evidence>
<name>M7NYK8_9GAMM</name>
<proteinExistence type="predicted"/>
<accession>M7NYK8</accession>
<keyword evidence="7" id="KW-1185">Reference proteome</keyword>
<keyword evidence="2" id="KW-0963">Cytoplasm</keyword>
<evidence type="ECO:0000256" key="3">
    <source>
        <dbReference type="ARBA" id="ARBA00022723"/>
    </source>
</evidence>
<comment type="caution">
    <text evidence="6">The sequence shown here is derived from an EMBL/GenBank/DDBJ whole genome shotgun (WGS) entry which is preliminary data.</text>
</comment>
<dbReference type="PANTHER" id="PTHR36438">
    <property type="entry name" value="IRON-SULFUR CLUSTER REPAIR PROTEIN YTFE"/>
    <property type="match status" value="1"/>
</dbReference>
<dbReference type="Pfam" id="PF01814">
    <property type="entry name" value="Hemerythrin"/>
    <property type="match status" value="1"/>
</dbReference>
<reference evidence="6 7" key="1">
    <citation type="journal article" date="2013" name="Genome Announc.">
        <title>Draft Genome Sequence of Methylophaga lonarensis MPLT, a Haloalkaliphilic (Non-Methane-Utilizing) Methylotroph.</title>
        <authorList>
            <person name="Shetty S.A."/>
            <person name="Marathe N.P."/>
            <person name="Munot H."/>
            <person name="Antony C.P."/>
            <person name="Dhotre D.P."/>
            <person name="Murrell J.C."/>
            <person name="Shouche Y.S."/>
        </authorList>
    </citation>
    <scope>NUCLEOTIDE SEQUENCE [LARGE SCALE GENOMIC DNA]</scope>
    <source>
        <strain evidence="6 7">MPL</strain>
    </source>
</reference>
<evidence type="ECO:0000259" key="5">
    <source>
        <dbReference type="Pfam" id="PF01814"/>
    </source>
</evidence>
<feature type="domain" description="Hemerythrin-like" evidence="5">
    <location>
        <begin position="78"/>
        <end position="217"/>
    </location>
</feature>
<keyword evidence="4" id="KW-0408">Iron</keyword>
<dbReference type="STRING" id="1286106.MPL1_11168"/>
<dbReference type="GO" id="GO:0005737">
    <property type="term" value="C:cytoplasm"/>
    <property type="evidence" value="ECO:0007669"/>
    <property type="project" value="UniProtKB-SubCell"/>
</dbReference>
<evidence type="ECO:0000256" key="1">
    <source>
        <dbReference type="ARBA" id="ARBA00004496"/>
    </source>
</evidence>
<dbReference type="PATRIC" id="fig|1286106.3.peg.2233"/>
<protein>
    <recommendedName>
        <fullName evidence="5">Hemerythrin-like domain-containing protein</fullName>
    </recommendedName>
</protein>
<dbReference type="AlphaFoldDB" id="M7NYK8"/>
<evidence type="ECO:0000313" key="7">
    <source>
        <dbReference type="Proteomes" id="UP000012019"/>
    </source>
</evidence>